<dbReference type="EMBL" id="HBFQ01061139">
    <property type="protein sequence ID" value="CAD8868934.1"/>
    <property type="molecule type" value="Transcribed_RNA"/>
</dbReference>
<feature type="compositionally biased region" description="Basic and acidic residues" evidence="1">
    <location>
        <begin position="283"/>
        <end position="304"/>
    </location>
</feature>
<feature type="region of interest" description="Disordered" evidence="1">
    <location>
        <begin position="1"/>
        <end position="26"/>
    </location>
</feature>
<evidence type="ECO:0000313" key="2">
    <source>
        <dbReference type="EMBL" id="CAD8868934.1"/>
    </source>
</evidence>
<accession>A0A7S1AZT1</accession>
<evidence type="ECO:0000256" key="1">
    <source>
        <dbReference type="SAM" id="MobiDB-lite"/>
    </source>
</evidence>
<organism evidence="2">
    <name type="scientific">Noctiluca scintillans</name>
    <name type="common">Sea sparkle</name>
    <name type="synonym">Red tide dinoflagellate</name>
    <dbReference type="NCBI Taxonomy" id="2966"/>
    <lineage>
        <taxon>Eukaryota</taxon>
        <taxon>Sar</taxon>
        <taxon>Alveolata</taxon>
        <taxon>Dinophyceae</taxon>
        <taxon>Noctilucales</taxon>
        <taxon>Noctilucaceae</taxon>
        <taxon>Noctiluca</taxon>
    </lineage>
</organism>
<sequence>MGTDGDSPNKEAGRPLSASGSSAQCSEGPPLLDAFAELSRKVVQLTKVIVFLHIRCDGHEGRLAALRKTCEEEVRQIANAAELRVETQRAHMSAASHRREGQLSAVEKQQTRLADDAGWAVSRFREDAGRAADASRSCFWDLEARCVSASQDANQKLERLVIHLAQSSTRAQTDERWLMRQLKAETRAERRLLDEEFEVESARLKLGHTEHVEELRAAHQEVVEALRQANKEHRMEVHTESEQATAATLERQECSFRGDREQLESQADSTRQELVAAQIASDAAKEETATRQRVLDDMSKDLQDRKRRAHALSKEADITHDRRLKAEKELQDSRRQKTSISRALGAAAAAPQTERAVAVLAEDVREAKSKLDVLRAARDRGQRLLEDQRCMVIERKELSERLGRDLIEERKRSDELQRTLFRLEQNS</sequence>
<protein>
    <submittedName>
        <fullName evidence="2">Uncharacterized protein</fullName>
    </submittedName>
</protein>
<gene>
    <name evidence="2" type="ORF">NSCI0253_LOCUS43290</name>
</gene>
<feature type="region of interest" description="Disordered" evidence="1">
    <location>
        <begin position="281"/>
        <end position="337"/>
    </location>
</feature>
<reference evidence="2" key="1">
    <citation type="submission" date="2021-01" db="EMBL/GenBank/DDBJ databases">
        <authorList>
            <person name="Corre E."/>
            <person name="Pelletier E."/>
            <person name="Niang G."/>
            <person name="Scheremetjew M."/>
            <person name="Finn R."/>
            <person name="Kale V."/>
            <person name="Holt S."/>
            <person name="Cochrane G."/>
            <person name="Meng A."/>
            <person name="Brown T."/>
            <person name="Cohen L."/>
        </authorList>
    </citation>
    <scope>NUCLEOTIDE SEQUENCE</scope>
</reference>
<feature type="compositionally biased region" description="Basic and acidic residues" evidence="1">
    <location>
        <begin position="312"/>
        <end position="335"/>
    </location>
</feature>
<proteinExistence type="predicted"/>
<name>A0A7S1AZT1_NOCSC</name>
<dbReference type="AlphaFoldDB" id="A0A7S1AZT1"/>